<dbReference type="GO" id="GO:0006814">
    <property type="term" value="P:sodium ion transport"/>
    <property type="evidence" value="ECO:0007669"/>
    <property type="project" value="UniProtKB-KW"/>
</dbReference>
<keyword evidence="13" id="KW-1185">Reference proteome</keyword>
<evidence type="ECO:0000256" key="11">
    <source>
        <dbReference type="RuleBase" id="RU362091"/>
    </source>
</evidence>
<dbReference type="InParanoid" id="A0A3Q0KKN4"/>
<dbReference type="GO" id="GO:0015293">
    <property type="term" value="F:symporter activity"/>
    <property type="evidence" value="ECO:0007669"/>
    <property type="project" value="TreeGrafter"/>
</dbReference>
<dbReference type="STRING" id="6183.A0A3Q0KKN4"/>
<evidence type="ECO:0000256" key="5">
    <source>
        <dbReference type="ARBA" id="ARBA00022692"/>
    </source>
</evidence>
<feature type="transmembrane region" description="Helical" evidence="12">
    <location>
        <begin position="174"/>
        <end position="193"/>
    </location>
</feature>
<comment type="similarity">
    <text evidence="2 11">Belongs to the sodium:solute symporter (SSF) (TC 2.A.21) family.</text>
</comment>
<dbReference type="AlphaFoldDB" id="A0A3Q0KKN4"/>
<feature type="transmembrane region" description="Helical" evidence="12">
    <location>
        <begin position="143"/>
        <end position="162"/>
    </location>
</feature>
<keyword evidence="5 12" id="KW-0812">Transmembrane</keyword>
<sequence>MSPTFHWSDYLIFAISLICYSLIGIYHRYHNVIFEKLTSCFPGINFKPKVRKKMNVEELFLGDRNLTLLPIVGSVMASFLSAVAILGTASEAYQCGIQFILLVGGYCIAFPLAAYVYMPVFYKLRLNSAHEYLEMRFGKLVRWTTSLVFLLQMIVYIALALYAPALAFSQVSGLPIWISILSTGLVATFYTAFGGIRAVVWVDLFQLIVLISGLCLITLLITLKVGGFQRLWGIVIDGQRVQSFDFSTDPFKRHTLWTLIIGGTGLVLSIFGANQTQIQRYLACRDLKTARRAILLNIPLTSGFLAVQLFTGLAIYAYFAGCDPVLNGSIKRYDQILPYIVMILFDGVVLVRGIFLSVIFAAALSTVSSGINSLANVCLEDLIRPLYIHWKHMDISERVKYRLALFLGILFGTLTVSLAFIFTLSSSHILQISFSLFGAIGGPILTVFTVGIFFPCINAEGGLCTLISGVICGLWICIGNTFITSRRDNSRLPLTIKNCTSTILKNMSSSSSIITTTTSPSTTTTTTVNILKTTTWSFYSLSYLYYAAACIVVGIPIGFIISAITGFNSRSKVNPRLLAWQARSFYRHFPNWLPSQTANDQELDQVSSTYIQETEISDMKLPRIQAVINRKLIPSVENDESKDSTIYQKNELM</sequence>
<feature type="transmembrane region" description="Helical" evidence="12">
    <location>
        <begin position="6"/>
        <end position="26"/>
    </location>
</feature>
<feature type="transmembrane region" description="Helical" evidence="12">
    <location>
        <begin position="200"/>
        <end position="223"/>
    </location>
</feature>
<dbReference type="FunCoup" id="A0A3Q0KKN4">
    <property type="interactions" value="89"/>
</dbReference>
<evidence type="ECO:0000256" key="12">
    <source>
        <dbReference type="SAM" id="Phobius"/>
    </source>
</evidence>
<dbReference type="WBParaSite" id="Smp_123720.1">
    <property type="protein sequence ID" value="Smp_123720.1"/>
    <property type="gene ID" value="Smp_123720"/>
</dbReference>
<feature type="transmembrane region" description="Helical" evidence="12">
    <location>
        <begin position="99"/>
        <end position="122"/>
    </location>
</feature>
<feature type="transmembrane region" description="Helical" evidence="12">
    <location>
        <begin position="66"/>
        <end position="87"/>
    </location>
</feature>
<accession>A0A3Q0KKN4</accession>
<feature type="transmembrane region" description="Helical" evidence="12">
    <location>
        <begin position="429"/>
        <end position="454"/>
    </location>
</feature>
<reference evidence="14" key="2">
    <citation type="submission" date="2018-12" db="UniProtKB">
        <authorList>
            <consortium name="WormBaseParasite"/>
        </authorList>
    </citation>
    <scope>IDENTIFICATION</scope>
    <source>
        <strain evidence="14">Puerto Rican</strain>
    </source>
</reference>
<name>A0A3Q0KKN4_SCHMA</name>
<feature type="transmembrane region" description="Helical" evidence="12">
    <location>
        <begin position="543"/>
        <end position="567"/>
    </location>
</feature>
<keyword evidence="3" id="KW-0813">Transport</keyword>
<evidence type="ECO:0000256" key="10">
    <source>
        <dbReference type="ARBA" id="ARBA00023201"/>
    </source>
</evidence>
<keyword evidence="7" id="KW-0915">Sodium</keyword>
<feature type="transmembrane region" description="Helical" evidence="12">
    <location>
        <begin position="461"/>
        <end position="483"/>
    </location>
</feature>
<evidence type="ECO:0000256" key="1">
    <source>
        <dbReference type="ARBA" id="ARBA00004651"/>
    </source>
</evidence>
<keyword evidence="10" id="KW-0739">Sodium transport</keyword>
<keyword evidence="8" id="KW-0406">Ion transport</keyword>
<evidence type="ECO:0000313" key="13">
    <source>
        <dbReference type="Proteomes" id="UP000008854"/>
    </source>
</evidence>
<proteinExistence type="inferred from homology"/>
<feature type="transmembrane region" description="Helical" evidence="12">
    <location>
        <begin position="403"/>
        <end position="423"/>
    </location>
</feature>
<evidence type="ECO:0000256" key="2">
    <source>
        <dbReference type="ARBA" id="ARBA00006434"/>
    </source>
</evidence>
<dbReference type="Gene3D" id="1.20.1730.10">
    <property type="entry name" value="Sodium/glucose cotransporter"/>
    <property type="match status" value="1"/>
</dbReference>
<protein>
    <submittedName>
        <fullName evidence="14">Putative sodium/solute symporter</fullName>
    </submittedName>
</protein>
<feature type="transmembrane region" description="Helical" evidence="12">
    <location>
        <begin position="339"/>
        <end position="364"/>
    </location>
</feature>
<keyword evidence="9 12" id="KW-0472">Membrane</keyword>
<keyword evidence="4" id="KW-1003">Cell membrane</keyword>
<keyword evidence="6 12" id="KW-1133">Transmembrane helix</keyword>
<dbReference type="GO" id="GO:0005886">
    <property type="term" value="C:plasma membrane"/>
    <property type="evidence" value="ECO:0007669"/>
    <property type="project" value="UniProtKB-SubCell"/>
</dbReference>
<dbReference type="Proteomes" id="UP000008854">
    <property type="component" value="Unassembled WGS sequence"/>
</dbReference>
<dbReference type="NCBIfam" id="TIGR00813">
    <property type="entry name" value="sss"/>
    <property type="match status" value="1"/>
</dbReference>
<evidence type="ECO:0000256" key="8">
    <source>
        <dbReference type="ARBA" id="ARBA00023065"/>
    </source>
</evidence>
<evidence type="ECO:0000256" key="7">
    <source>
        <dbReference type="ARBA" id="ARBA00023053"/>
    </source>
</evidence>
<evidence type="ECO:0000256" key="9">
    <source>
        <dbReference type="ARBA" id="ARBA00023136"/>
    </source>
</evidence>
<dbReference type="PROSITE" id="PS50283">
    <property type="entry name" value="NA_SOLUT_SYMP_3"/>
    <property type="match status" value="1"/>
</dbReference>
<feature type="transmembrane region" description="Helical" evidence="12">
    <location>
        <begin position="254"/>
        <end position="273"/>
    </location>
</feature>
<organism evidence="13 14">
    <name type="scientific">Schistosoma mansoni</name>
    <name type="common">Blood fluke</name>
    <dbReference type="NCBI Taxonomy" id="6183"/>
    <lineage>
        <taxon>Eukaryota</taxon>
        <taxon>Metazoa</taxon>
        <taxon>Spiralia</taxon>
        <taxon>Lophotrochozoa</taxon>
        <taxon>Platyhelminthes</taxon>
        <taxon>Trematoda</taxon>
        <taxon>Digenea</taxon>
        <taxon>Strigeidida</taxon>
        <taxon>Schistosomatoidea</taxon>
        <taxon>Schistosomatidae</taxon>
        <taxon>Schistosoma</taxon>
    </lineage>
</organism>
<feature type="transmembrane region" description="Helical" evidence="12">
    <location>
        <begin position="294"/>
        <end position="319"/>
    </location>
</feature>
<dbReference type="Pfam" id="PF00474">
    <property type="entry name" value="SSF"/>
    <property type="match status" value="1"/>
</dbReference>
<evidence type="ECO:0000256" key="4">
    <source>
        <dbReference type="ARBA" id="ARBA00022475"/>
    </source>
</evidence>
<evidence type="ECO:0000313" key="14">
    <source>
        <dbReference type="WBParaSite" id="Smp_123720.1"/>
    </source>
</evidence>
<evidence type="ECO:0000256" key="6">
    <source>
        <dbReference type="ARBA" id="ARBA00022989"/>
    </source>
</evidence>
<evidence type="ECO:0000256" key="3">
    <source>
        <dbReference type="ARBA" id="ARBA00022448"/>
    </source>
</evidence>
<comment type="subcellular location">
    <subcellularLocation>
        <location evidence="1">Cell membrane</location>
        <topology evidence="1">Multi-pass membrane protein</topology>
    </subcellularLocation>
</comment>
<dbReference type="PANTHER" id="PTHR42985:SF2">
    <property type="entry name" value="SODIUM-DEPENDENT MULTIVITAMIN TRANSPORTER"/>
    <property type="match status" value="1"/>
</dbReference>
<dbReference type="InterPro" id="IPR038377">
    <property type="entry name" value="Na/Glc_symporter_sf"/>
</dbReference>
<dbReference type="InterPro" id="IPR001734">
    <property type="entry name" value="Na/solute_symporter"/>
</dbReference>
<dbReference type="PANTHER" id="PTHR42985">
    <property type="entry name" value="SODIUM-COUPLED MONOCARBOXYLATE TRANSPORTER"/>
    <property type="match status" value="1"/>
</dbReference>
<dbReference type="InterPro" id="IPR051163">
    <property type="entry name" value="Sodium:Solute_Symporter_SSF"/>
</dbReference>
<reference evidence="13" key="1">
    <citation type="journal article" date="2012" name="PLoS Negl. Trop. Dis.">
        <title>A systematically improved high quality genome and transcriptome of the human blood fluke Schistosoma mansoni.</title>
        <authorList>
            <person name="Protasio A.V."/>
            <person name="Tsai I.J."/>
            <person name="Babbage A."/>
            <person name="Nichol S."/>
            <person name="Hunt M."/>
            <person name="Aslett M.A."/>
            <person name="De Silva N."/>
            <person name="Velarde G.S."/>
            <person name="Anderson T.J."/>
            <person name="Clark R.C."/>
            <person name="Davidson C."/>
            <person name="Dillon G.P."/>
            <person name="Holroyd N.E."/>
            <person name="LoVerde P.T."/>
            <person name="Lloyd C."/>
            <person name="McQuillan J."/>
            <person name="Oliveira G."/>
            <person name="Otto T.D."/>
            <person name="Parker-Manuel S.J."/>
            <person name="Quail M.A."/>
            <person name="Wilson R.A."/>
            <person name="Zerlotini A."/>
            <person name="Dunne D.W."/>
            <person name="Berriman M."/>
        </authorList>
    </citation>
    <scope>NUCLEOTIDE SEQUENCE [LARGE SCALE GENOMIC DNA]</scope>
    <source>
        <strain evidence="13">Puerto Rican</strain>
    </source>
</reference>